<evidence type="ECO:0008006" key="2">
    <source>
        <dbReference type="Google" id="ProtNLM"/>
    </source>
</evidence>
<accession>A0A383E1M7</accession>
<organism evidence="1">
    <name type="scientific">marine metagenome</name>
    <dbReference type="NCBI Taxonomy" id="408172"/>
    <lineage>
        <taxon>unclassified sequences</taxon>
        <taxon>metagenomes</taxon>
        <taxon>ecological metagenomes</taxon>
    </lineage>
</organism>
<feature type="non-terminal residue" evidence="1">
    <location>
        <position position="212"/>
    </location>
</feature>
<dbReference type="AlphaFoldDB" id="A0A383E1M7"/>
<dbReference type="EMBL" id="UINC01221849">
    <property type="protein sequence ID" value="SVE50353.1"/>
    <property type="molecule type" value="Genomic_DNA"/>
</dbReference>
<proteinExistence type="predicted"/>
<gene>
    <name evidence="1" type="ORF">METZ01_LOCUS503207</name>
</gene>
<name>A0A383E1M7_9ZZZZ</name>
<reference evidence="1" key="1">
    <citation type="submission" date="2018-05" db="EMBL/GenBank/DDBJ databases">
        <authorList>
            <person name="Lanie J.A."/>
            <person name="Ng W.-L."/>
            <person name="Kazmierczak K.M."/>
            <person name="Andrzejewski T.M."/>
            <person name="Davidsen T.M."/>
            <person name="Wayne K.J."/>
            <person name="Tettelin H."/>
            <person name="Glass J.I."/>
            <person name="Rusch D."/>
            <person name="Podicherti R."/>
            <person name="Tsui H.-C.T."/>
            <person name="Winkler M.E."/>
        </authorList>
    </citation>
    <scope>NUCLEOTIDE SEQUENCE</scope>
</reference>
<dbReference type="Gene3D" id="3.90.320.10">
    <property type="match status" value="1"/>
</dbReference>
<sequence>MKLTNKHNLPDTIVRAIQNDDYSKGDAYLSVTQLINSPRIIQLRKKHWKDLEQDVSGQIWMLFGKAVHHILEQGGSNKEITEKRYHIEVLDWLISGQIDSYDLDERVLRDYKTCKAYALRPDPHIYKEEWEQQENIYAYMMEEVEGIEIDRLEIVAFIRDWSAYQAERSNSYPQAECEVIYVPKWSKKKTKEFIEERVRVHQEAVADQLMGK</sequence>
<dbReference type="InterPro" id="IPR011604">
    <property type="entry name" value="PDDEXK-like_dom_sf"/>
</dbReference>
<protein>
    <recommendedName>
        <fullName evidence="2">PD-(D/E)XK endonuclease-like domain-containing protein</fullName>
    </recommendedName>
</protein>
<evidence type="ECO:0000313" key="1">
    <source>
        <dbReference type="EMBL" id="SVE50353.1"/>
    </source>
</evidence>